<keyword evidence="1" id="KW-1133">Transmembrane helix</keyword>
<evidence type="ECO:0000256" key="1">
    <source>
        <dbReference type="SAM" id="Phobius"/>
    </source>
</evidence>
<keyword evidence="1" id="KW-0812">Transmembrane</keyword>
<organism evidence="2 3">
    <name type="scientific">Ponticaulis profundi</name>
    <dbReference type="NCBI Taxonomy" id="2665222"/>
    <lineage>
        <taxon>Bacteria</taxon>
        <taxon>Pseudomonadati</taxon>
        <taxon>Pseudomonadota</taxon>
        <taxon>Alphaproteobacteria</taxon>
        <taxon>Hyphomonadales</taxon>
        <taxon>Hyphomonadaceae</taxon>
        <taxon>Ponticaulis</taxon>
    </lineage>
</organism>
<accession>A0ABW1SB26</accession>
<proteinExistence type="predicted"/>
<name>A0ABW1SB26_9PROT</name>
<evidence type="ECO:0000313" key="3">
    <source>
        <dbReference type="Proteomes" id="UP001596303"/>
    </source>
</evidence>
<keyword evidence="3" id="KW-1185">Reference proteome</keyword>
<sequence>MTKGHDLIEPVAPDEQPEGRPLWRQLLWFAGISIVSGACIATIAYILRGLLFI</sequence>
<evidence type="ECO:0000313" key="2">
    <source>
        <dbReference type="EMBL" id="MFC6198453.1"/>
    </source>
</evidence>
<comment type="caution">
    <text evidence="2">The sequence shown here is derived from an EMBL/GenBank/DDBJ whole genome shotgun (WGS) entry which is preliminary data.</text>
</comment>
<dbReference type="RefSeq" id="WP_377378675.1">
    <property type="nucleotide sequence ID" value="NZ_JBHSSW010000012.1"/>
</dbReference>
<dbReference type="Proteomes" id="UP001596303">
    <property type="component" value="Unassembled WGS sequence"/>
</dbReference>
<feature type="transmembrane region" description="Helical" evidence="1">
    <location>
        <begin position="26"/>
        <end position="47"/>
    </location>
</feature>
<evidence type="ECO:0008006" key="4">
    <source>
        <dbReference type="Google" id="ProtNLM"/>
    </source>
</evidence>
<gene>
    <name evidence="2" type="ORF">ACFQDM_10195</name>
</gene>
<protein>
    <recommendedName>
        <fullName evidence="4">DUF2474 domain-containing protein</fullName>
    </recommendedName>
</protein>
<dbReference type="EMBL" id="JBHSSW010000012">
    <property type="protein sequence ID" value="MFC6198453.1"/>
    <property type="molecule type" value="Genomic_DNA"/>
</dbReference>
<reference evidence="3" key="1">
    <citation type="journal article" date="2019" name="Int. J. Syst. Evol. Microbiol.">
        <title>The Global Catalogue of Microorganisms (GCM) 10K type strain sequencing project: providing services to taxonomists for standard genome sequencing and annotation.</title>
        <authorList>
            <consortium name="The Broad Institute Genomics Platform"/>
            <consortium name="The Broad Institute Genome Sequencing Center for Infectious Disease"/>
            <person name="Wu L."/>
            <person name="Ma J."/>
        </authorList>
    </citation>
    <scope>NUCLEOTIDE SEQUENCE [LARGE SCALE GENOMIC DNA]</scope>
    <source>
        <strain evidence="3">CGMCC-1.15741</strain>
    </source>
</reference>
<keyword evidence="1" id="KW-0472">Membrane</keyword>